<organism evidence="2 3">
    <name type="scientific">Dactylellina haptotyla (strain CBS 200.50)</name>
    <name type="common">Nematode-trapping fungus</name>
    <name type="synonym">Monacrosporium haptotylum</name>
    <dbReference type="NCBI Taxonomy" id="1284197"/>
    <lineage>
        <taxon>Eukaryota</taxon>
        <taxon>Fungi</taxon>
        <taxon>Dikarya</taxon>
        <taxon>Ascomycota</taxon>
        <taxon>Pezizomycotina</taxon>
        <taxon>Orbiliomycetes</taxon>
        <taxon>Orbiliales</taxon>
        <taxon>Orbiliaceae</taxon>
        <taxon>Dactylellina</taxon>
    </lineage>
</organism>
<dbReference type="EMBL" id="AQGS01000677">
    <property type="protein sequence ID" value="EPS37261.1"/>
    <property type="molecule type" value="Genomic_DNA"/>
</dbReference>
<dbReference type="OMA" id="ISTHHTA"/>
<feature type="compositionally biased region" description="Basic residues" evidence="1">
    <location>
        <begin position="554"/>
        <end position="563"/>
    </location>
</feature>
<accession>S8A829</accession>
<feature type="region of interest" description="Disordered" evidence="1">
    <location>
        <begin position="513"/>
        <end position="570"/>
    </location>
</feature>
<feature type="compositionally biased region" description="Polar residues" evidence="1">
    <location>
        <begin position="540"/>
        <end position="553"/>
    </location>
</feature>
<proteinExistence type="predicted"/>
<reference evidence="3" key="2">
    <citation type="submission" date="2013-04" db="EMBL/GenBank/DDBJ databases">
        <title>Genomic mechanisms accounting for the adaptation to parasitism in nematode-trapping fungi.</title>
        <authorList>
            <person name="Ahren D.G."/>
        </authorList>
    </citation>
    <scope>NUCLEOTIDE SEQUENCE [LARGE SCALE GENOMIC DNA]</scope>
    <source>
        <strain evidence="3">CBS 200.50</strain>
    </source>
</reference>
<dbReference type="AlphaFoldDB" id="S8A829"/>
<name>S8A829_DACHA</name>
<dbReference type="HOGENOM" id="CLU_439416_0_0_1"/>
<evidence type="ECO:0000256" key="1">
    <source>
        <dbReference type="SAM" id="MobiDB-lite"/>
    </source>
</evidence>
<sequence length="622" mass="71525">MEEPPGNRHLPIVHLPAHVPPPITISESGYPIGIAGANGSPAWARPPGVIEASDHPHHNHARHYRHQTPSAIPGPRYLIPMGTPVPNPYGPGVVFIPPPNARVIPCMPVSEVPFVDFRDDDDYYDELGTIRFENNNHCAASFPLGSGNHGNQYEEDIYREFARMRLQAEQTERFRMEEFERTQGLWDAHHRESERQRQTVGTVYGRNSEYASEAGSGHRQTPRDNEKIIQIHIRHPCRKCQEAVIVETQTVHHRFPSQDLNKRVGINVDSPAVRKSDRDVICERCQTEEEEENRQTELMRKVLREVIDENQHIQKRRPDAFQEAILHSSCNHLHIATDTTNNQPDSDHRGKHTKHRNHIRHEPKPTNKYPDNTNSESETDVKAQIKTTKSILKANHKEIHPVFSVLDENQDGNYGYPIREPSNDEDEIPYYRIRQGRDKKLKPSNHTQKHGLTDPVKQSPAELFDAVIRGFKVSKDRKHHKKANIENVQEIASSSSSSEYEYTRERGYTANINTYEKKSYPALDSRSPQRHGSHTRDTSPQHSHSYDTPTPTTHHGKYHRHHYKDSSSCQLDNVYAPVSKDKRISGHHRPSTDLDQTREFRYSDDNKPGFLTGWSMFNKATF</sequence>
<keyword evidence="3" id="KW-1185">Reference proteome</keyword>
<dbReference type="OrthoDB" id="5370466at2759"/>
<dbReference type="Proteomes" id="UP000015100">
    <property type="component" value="Unassembled WGS sequence"/>
</dbReference>
<comment type="caution">
    <text evidence="2">The sequence shown here is derived from an EMBL/GenBank/DDBJ whole genome shotgun (WGS) entry which is preliminary data.</text>
</comment>
<evidence type="ECO:0000313" key="2">
    <source>
        <dbReference type="EMBL" id="EPS37261.1"/>
    </source>
</evidence>
<evidence type="ECO:0000313" key="3">
    <source>
        <dbReference type="Proteomes" id="UP000015100"/>
    </source>
</evidence>
<protein>
    <submittedName>
        <fullName evidence="2">Uncharacterized protein</fullName>
    </submittedName>
</protein>
<feature type="region of interest" description="Disordered" evidence="1">
    <location>
        <begin position="336"/>
        <end position="381"/>
    </location>
</feature>
<reference evidence="2 3" key="1">
    <citation type="journal article" date="2013" name="PLoS Genet.">
        <title>Genomic mechanisms accounting for the adaptation to parasitism in nematode-trapping fungi.</title>
        <authorList>
            <person name="Meerupati T."/>
            <person name="Andersson K.M."/>
            <person name="Friman E."/>
            <person name="Kumar D."/>
            <person name="Tunlid A."/>
            <person name="Ahren D."/>
        </authorList>
    </citation>
    <scope>NUCLEOTIDE SEQUENCE [LARGE SCALE GENOMIC DNA]</scope>
    <source>
        <strain evidence="2 3">CBS 200.50</strain>
    </source>
</reference>
<gene>
    <name evidence="2" type="ORF">H072_9030</name>
</gene>
<feature type="compositionally biased region" description="Basic residues" evidence="1">
    <location>
        <begin position="349"/>
        <end position="359"/>
    </location>
</feature>